<evidence type="ECO:0000313" key="3">
    <source>
        <dbReference type="EMBL" id="GIF75406.1"/>
    </source>
</evidence>
<dbReference type="Proteomes" id="UP000604117">
    <property type="component" value="Unassembled WGS sequence"/>
</dbReference>
<evidence type="ECO:0000256" key="1">
    <source>
        <dbReference type="SAM" id="MobiDB-lite"/>
    </source>
</evidence>
<feature type="domain" description="DUF11" evidence="2">
    <location>
        <begin position="153"/>
        <end position="266"/>
    </location>
</feature>
<feature type="domain" description="DUF11" evidence="2">
    <location>
        <begin position="17"/>
        <end position="136"/>
    </location>
</feature>
<evidence type="ECO:0000259" key="2">
    <source>
        <dbReference type="Pfam" id="PF01345"/>
    </source>
</evidence>
<dbReference type="EMBL" id="BONE01000042">
    <property type="protein sequence ID" value="GIF75406.1"/>
    <property type="molecule type" value="Genomic_DNA"/>
</dbReference>
<dbReference type="Pfam" id="PF01345">
    <property type="entry name" value="DUF11"/>
    <property type="match status" value="2"/>
</dbReference>
<protein>
    <recommendedName>
        <fullName evidence="2">DUF11 domain-containing protein</fullName>
    </recommendedName>
</protein>
<dbReference type="InterPro" id="IPR051172">
    <property type="entry name" value="Chlamydia_OmcB"/>
</dbReference>
<proteinExistence type="predicted"/>
<organism evidence="3 4">
    <name type="scientific">Asanoa siamensis</name>
    <dbReference type="NCBI Taxonomy" id="926357"/>
    <lineage>
        <taxon>Bacteria</taxon>
        <taxon>Bacillati</taxon>
        <taxon>Actinomycetota</taxon>
        <taxon>Actinomycetes</taxon>
        <taxon>Micromonosporales</taxon>
        <taxon>Micromonosporaceae</taxon>
        <taxon>Asanoa</taxon>
    </lineage>
</organism>
<sequence>MPLHHRDGQPNGRLEADLVVSASADPTTVVDVGGGVAVRVDVRNAGTKAAQDVVVRYAMPPGGYFTDGNSPPAGWQCDFQQSLTCGTATLAAGTAATLRFYVAFPPGQVGGFATVTATASTASNETSTGDNTARATATYIRGVTDLVTGLQVTSEAGVGDTVAIAVDVRNIGNMTAEEVHVTVPVPAGLTRQSEDIGDGWYCDVLDGADPAWHCVRYQLVNPYNDVLDLTATVTDTSPGDTVTVTASATTTSPEDDVQNNNAQATVTIR</sequence>
<dbReference type="RefSeq" id="WP_203716265.1">
    <property type="nucleotide sequence ID" value="NZ_BONE01000042.1"/>
</dbReference>
<gene>
    <name evidence="3" type="ORF">Asi02nite_49240</name>
</gene>
<evidence type="ECO:0000313" key="4">
    <source>
        <dbReference type="Proteomes" id="UP000604117"/>
    </source>
</evidence>
<name>A0ABQ4CVT6_9ACTN</name>
<accession>A0ABQ4CVT6</accession>
<dbReference type="PANTHER" id="PTHR34819:SF3">
    <property type="entry name" value="CELL SURFACE PROTEIN"/>
    <property type="match status" value="1"/>
</dbReference>
<feature type="compositionally biased region" description="Polar residues" evidence="1">
    <location>
        <begin position="258"/>
        <end position="269"/>
    </location>
</feature>
<comment type="caution">
    <text evidence="3">The sequence shown here is derived from an EMBL/GenBank/DDBJ whole genome shotgun (WGS) entry which is preliminary data.</text>
</comment>
<dbReference type="InterPro" id="IPR013783">
    <property type="entry name" value="Ig-like_fold"/>
</dbReference>
<feature type="region of interest" description="Disordered" evidence="1">
    <location>
        <begin position="249"/>
        <end position="269"/>
    </location>
</feature>
<dbReference type="InterPro" id="IPR001434">
    <property type="entry name" value="OmcB-like_DUF11"/>
</dbReference>
<keyword evidence="4" id="KW-1185">Reference proteome</keyword>
<dbReference type="Gene3D" id="2.60.40.10">
    <property type="entry name" value="Immunoglobulins"/>
    <property type="match status" value="2"/>
</dbReference>
<dbReference type="PANTHER" id="PTHR34819">
    <property type="entry name" value="LARGE CYSTEINE-RICH PERIPLASMIC PROTEIN OMCB"/>
    <property type="match status" value="1"/>
</dbReference>
<reference evidence="3 4" key="1">
    <citation type="submission" date="2021-01" db="EMBL/GenBank/DDBJ databases">
        <title>Whole genome shotgun sequence of Asanoa siamensis NBRC 107932.</title>
        <authorList>
            <person name="Komaki H."/>
            <person name="Tamura T."/>
        </authorList>
    </citation>
    <scope>NUCLEOTIDE SEQUENCE [LARGE SCALE GENOMIC DNA]</scope>
    <source>
        <strain evidence="3 4">NBRC 107932</strain>
    </source>
</reference>